<proteinExistence type="predicted"/>
<feature type="region of interest" description="Disordered" evidence="1">
    <location>
        <begin position="1"/>
        <end position="21"/>
    </location>
</feature>
<keyword evidence="3" id="KW-1185">Reference proteome</keyword>
<dbReference type="Proteomes" id="UP001590950">
    <property type="component" value="Unassembled WGS sequence"/>
</dbReference>
<organism evidence="2 3">
    <name type="scientific">Stereocaulon virgatum</name>
    <dbReference type="NCBI Taxonomy" id="373712"/>
    <lineage>
        <taxon>Eukaryota</taxon>
        <taxon>Fungi</taxon>
        <taxon>Dikarya</taxon>
        <taxon>Ascomycota</taxon>
        <taxon>Pezizomycotina</taxon>
        <taxon>Lecanoromycetes</taxon>
        <taxon>OSLEUM clade</taxon>
        <taxon>Lecanoromycetidae</taxon>
        <taxon>Lecanorales</taxon>
        <taxon>Lecanorineae</taxon>
        <taxon>Stereocaulaceae</taxon>
        <taxon>Stereocaulon</taxon>
    </lineage>
</organism>
<gene>
    <name evidence="2" type="ORF">N7G274_002772</name>
</gene>
<name>A0ABR4AGR9_9LECA</name>
<dbReference type="EMBL" id="JBEFKJ010000008">
    <property type="protein sequence ID" value="KAL2044997.1"/>
    <property type="molecule type" value="Genomic_DNA"/>
</dbReference>
<sequence length="61" mass="6879">MLETAKKSTPTATPTKPGVLRDEEIHNFDDEVWSKVYTSMDESMVVGHDSDDDMNDVFDLS</sequence>
<evidence type="ECO:0000256" key="1">
    <source>
        <dbReference type="SAM" id="MobiDB-lite"/>
    </source>
</evidence>
<protein>
    <submittedName>
        <fullName evidence="2">Uncharacterized protein</fullName>
    </submittedName>
</protein>
<accession>A0ABR4AGR9</accession>
<evidence type="ECO:0000313" key="3">
    <source>
        <dbReference type="Proteomes" id="UP001590950"/>
    </source>
</evidence>
<comment type="caution">
    <text evidence="2">The sequence shown here is derived from an EMBL/GenBank/DDBJ whole genome shotgun (WGS) entry which is preliminary data.</text>
</comment>
<feature type="compositionally biased region" description="Low complexity" evidence="1">
    <location>
        <begin position="7"/>
        <end position="17"/>
    </location>
</feature>
<reference evidence="2 3" key="1">
    <citation type="submission" date="2024-09" db="EMBL/GenBank/DDBJ databases">
        <title>Rethinking Asexuality: The Enigmatic Case of Functional Sexual Genes in Lepraria (Stereocaulaceae).</title>
        <authorList>
            <person name="Doellman M."/>
            <person name="Sun Y."/>
            <person name="Barcenas-Pena A."/>
            <person name="Lumbsch H.T."/>
            <person name="Grewe F."/>
        </authorList>
    </citation>
    <scope>NUCLEOTIDE SEQUENCE [LARGE SCALE GENOMIC DNA]</scope>
    <source>
        <strain evidence="2 3">Mercado 3170</strain>
    </source>
</reference>
<evidence type="ECO:0000313" key="2">
    <source>
        <dbReference type="EMBL" id="KAL2044997.1"/>
    </source>
</evidence>